<protein>
    <submittedName>
        <fullName evidence="1">Uncharacterized protein</fullName>
    </submittedName>
</protein>
<proteinExistence type="predicted"/>
<geneLocation type="mitochondrion" evidence="1"/>
<sequence length="85" mass="9876">MIGKQIFIFTQQLHYLSNSFFVPIISNNSHSRVCVRTYIALPCIQRLLEIRLTSPRVFPSNLPFTCSFINLHVSQSLFLCRVLFV</sequence>
<keyword evidence="1" id="KW-0496">Mitochondrion</keyword>
<reference evidence="1" key="1">
    <citation type="submission" date="2019-03" db="EMBL/GenBank/DDBJ databases">
        <title>Largest Complete Mitochondrial Genome of a Gymnosperm, Sitka Spruce (Picea sitchensis), Indicates Complex Physical Structure.</title>
        <authorList>
            <person name="Jackman S.D."/>
            <person name="Coombe L."/>
            <person name="Warren R."/>
            <person name="Kirk H."/>
            <person name="Trinh E."/>
            <person name="McLeod T."/>
            <person name="Pleasance S."/>
            <person name="Pandoh P."/>
            <person name="Zhao Y."/>
            <person name="Coope R."/>
            <person name="Bousquet J."/>
            <person name="Bohlmann J.C."/>
            <person name="Jones S.J.M."/>
            <person name="Birol I."/>
        </authorList>
    </citation>
    <scope>NUCLEOTIDE SEQUENCE</scope>
    <source>
        <strain evidence="1">Q903</strain>
    </source>
</reference>
<dbReference type="AlphaFoldDB" id="A0A6B9XRD0"/>
<accession>A0A6B9XRD0</accession>
<organism evidence="1">
    <name type="scientific">Picea sitchensis</name>
    <name type="common">Sitka spruce</name>
    <name type="synonym">Pinus sitchensis</name>
    <dbReference type="NCBI Taxonomy" id="3332"/>
    <lineage>
        <taxon>Eukaryota</taxon>
        <taxon>Viridiplantae</taxon>
        <taxon>Streptophyta</taxon>
        <taxon>Embryophyta</taxon>
        <taxon>Tracheophyta</taxon>
        <taxon>Spermatophyta</taxon>
        <taxon>Pinopsida</taxon>
        <taxon>Pinidae</taxon>
        <taxon>Conifers I</taxon>
        <taxon>Pinales</taxon>
        <taxon>Pinaceae</taxon>
        <taxon>Picea</taxon>
    </lineage>
</organism>
<dbReference type="EMBL" id="MK697702">
    <property type="protein sequence ID" value="QHR91700.1"/>
    <property type="molecule type" value="Genomic_DNA"/>
</dbReference>
<evidence type="ECO:0000313" key="1">
    <source>
        <dbReference type="EMBL" id="QHR91700.1"/>
    </source>
</evidence>
<gene>
    <name evidence="1" type="primary">orf05768</name>
    <name evidence="1" type="ORF">Q903MT_gene5736</name>
</gene>
<name>A0A6B9XRD0_PICSI</name>